<dbReference type="InterPro" id="IPR000086">
    <property type="entry name" value="NUDIX_hydrolase_dom"/>
</dbReference>
<evidence type="ECO:0000256" key="1">
    <source>
        <dbReference type="ARBA" id="ARBA00001946"/>
    </source>
</evidence>
<dbReference type="GO" id="GO:0016787">
    <property type="term" value="F:hydrolase activity"/>
    <property type="evidence" value="ECO:0007669"/>
    <property type="project" value="UniProtKB-KW"/>
</dbReference>
<dbReference type="STRING" id="1048340.SAMN05444487_11717"/>
<dbReference type="Gene3D" id="3.90.79.10">
    <property type="entry name" value="Nucleoside Triphosphate Pyrophosphohydrolase"/>
    <property type="match status" value="1"/>
</dbReference>
<dbReference type="PROSITE" id="PS51462">
    <property type="entry name" value="NUDIX"/>
    <property type="match status" value="1"/>
</dbReference>
<dbReference type="RefSeq" id="WP_091742418.1">
    <property type="nucleotide sequence ID" value="NZ_FNNQ01000017.1"/>
</dbReference>
<dbReference type="SUPFAM" id="SSF55811">
    <property type="entry name" value="Nudix"/>
    <property type="match status" value="1"/>
</dbReference>
<keyword evidence="2" id="KW-0378">Hydrolase</keyword>
<dbReference type="InterPro" id="IPR020084">
    <property type="entry name" value="NUDIX_hydrolase_CS"/>
</dbReference>
<evidence type="ECO:0000313" key="5">
    <source>
        <dbReference type="Proteomes" id="UP000198534"/>
    </source>
</evidence>
<comment type="cofactor">
    <cofactor evidence="1">
        <name>Mg(2+)</name>
        <dbReference type="ChEBI" id="CHEBI:18420"/>
    </cofactor>
</comment>
<feature type="domain" description="Nudix hydrolase" evidence="3">
    <location>
        <begin position="8"/>
        <end position="137"/>
    </location>
</feature>
<name>A0A1H3BIN6_9BACL</name>
<dbReference type="PROSITE" id="PS00893">
    <property type="entry name" value="NUDIX_BOX"/>
    <property type="match status" value="1"/>
</dbReference>
<proteinExistence type="predicted"/>
<evidence type="ECO:0000313" key="4">
    <source>
        <dbReference type="EMBL" id="SDX41830.1"/>
    </source>
</evidence>
<dbReference type="EMBL" id="FNNQ01000017">
    <property type="protein sequence ID" value="SDX41830.1"/>
    <property type="molecule type" value="Genomic_DNA"/>
</dbReference>
<evidence type="ECO:0000259" key="3">
    <source>
        <dbReference type="PROSITE" id="PS51462"/>
    </source>
</evidence>
<evidence type="ECO:0000256" key="2">
    <source>
        <dbReference type="ARBA" id="ARBA00022801"/>
    </source>
</evidence>
<accession>A0A1H3BIN6</accession>
<organism evidence="4 5">
    <name type="scientific">Marininema mesophilum</name>
    <dbReference type="NCBI Taxonomy" id="1048340"/>
    <lineage>
        <taxon>Bacteria</taxon>
        <taxon>Bacillati</taxon>
        <taxon>Bacillota</taxon>
        <taxon>Bacilli</taxon>
        <taxon>Bacillales</taxon>
        <taxon>Thermoactinomycetaceae</taxon>
        <taxon>Marininema</taxon>
    </lineage>
</organism>
<dbReference type="InterPro" id="IPR015797">
    <property type="entry name" value="NUDIX_hydrolase-like_dom_sf"/>
</dbReference>
<gene>
    <name evidence="4" type="ORF">SAMN05444487_11717</name>
</gene>
<keyword evidence="5" id="KW-1185">Reference proteome</keyword>
<dbReference type="PANTHER" id="PTHR43046:SF14">
    <property type="entry name" value="MUTT_NUDIX FAMILY PROTEIN"/>
    <property type="match status" value="1"/>
</dbReference>
<dbReference type="Proteomes" id="UP000198534">
    <property type="component" value="Unassembled WGS sequence"/>
</dbReference>
<protein>
    <submittedName>
        <fullName evidence="4">ADP-ribose pyrophosphatase YjhB, NUDIX family</fullName>
    </submittedName>
</protein>
<dbReference type="PANTHER" id="PTHR43046">
    <property type="entry name" value="GDP-MANNOSE MANNOSYL HYDROLASE"/>
    <property type="match status" value="1"/>
</dbReference>
<sequence length="166" mass="19145">MRGEKGLSIRVQVSCLVMKDSKIAMVKKKNRNSSVYNQFIPPGGHVELHEPLEAACIREVYEETGLRVDDLNLCGVVSFIAHTSDYHSVCFFFKTQNVAGDLKVMEPEKLTPHWIDLDSLRQNNHITDYHKAFLQEMIIENNYINAIVQWCQLDNHIEWSINNVNN</sequence>
<dbReference type="Pfam" id="PF00293">
    <property type="entry name" value="NUDIX"/>
    <property type="match status" value="1"/>
</dbReference>
<dbReference type="OrthoDB" id="9804563at2"/>
<dbReference type="AlphaFoldDB" id="A0A1H3BIN6"/>
<reference evidence="4 5" key="1">
    <citation type="submission" date="2016-10" db="EMBL/GenBank/DDBJ databases">
        <authorList>
            <person name="de Groot N.N."/>
        </authorList>
    </citation>
    <scope>NUCLEOTIDE SEQUENCE [LARGE SCALE GENOMIC DNA]</scope>
    <source>
        <strain evidence="4 5">DSM 45610</strain>
    </source>
</reference>